<dbReference type="AlphaFoldDB" id="A0AAP0MBA7"/>
<evidence type="ECO:0000313" key="2">
    <source>
        <dbReference type="Proteomes" id="UP001428341"/>
    </source>
</evidence>
<dbReference type="InterPro" id="IPR021109">
    <property type="entry name" value="Peptidase_aspartic_dom_sf"/>
</dbReference>
<protein>
    <submittedName>
        <fullName evidence="1">Uncharacterized protein</fullName>
    </submittedName>
</protein>
<gene>
    <name evidence="1" type="ORF">WN944_014822</name>
</gene>
<dbReference type="Gene3D" id="2.40.70.10">
    <property type="entry name" value="Acid Proteases"/>
    <property type="match status" value="1"/>
</dbReference>
<evidence type="ECO:0000313" key="1">
    <source>
        <dbReference type="EMBL" id="KAK9199630.1"/>
    </source>
</evidence>
<organism evidence="1 2">
    <name type="scientific">Citrus x changshan-huyou</name>
    <dbReference type="NCBI Taxonomy" id="2935761"/>
    <lineage>
        <taxon>Eukaryota</taxon>
        <taxon>Viridiplantae</taxon>
        <taxon>Streptophyta</taxon>
        <taxon>Embryophyta</taxon>
        <taxon>Tracheophyta</taxon>
        <taxon>Spermatophyta</taxon>
        <taxon>Magnoliopsida</taxon>
        <taxon>eudicotyledons</taxon>
        <taxon>Gunneridae</taxon>
        <taxon>Pentapetalae</taxon>
        <taxon>rosids</taxon>
        <taxon>malvids</taxon>
        <taxon>Sapindales</taxon>
        <taxon>Rutaceae</taxon>
        <taxon>Aurantioideae</taxon>
        <taxon>Citrus</taxon>
    </lineage>
</organism>
<comment type="caution">
    <text evidence="1">The sequence shown here is derived from an EMBL/GenBank/DDBJ whole genome shotgun (WGS) entry which is preliminary data.</text>
</comment>
<reference evidence="1 2" key="1">
    <citation type="submission" date="2024-05" db="EMBL/GenBank/DDBJ databases">
        <title>Haplotype-resolved chromosome-level genome assembly of Huyou (Citrus changshanensis).</title>
        <authorList>
            <person name="Miao C."/>
            <person name="Chen W."/>
            <person name="Wu Y."/>
            <person name="Wang L."/>
            <person name="Zhao S."/>
            <person name="Grierson D."/>
            <person name="Xu C."/>
            <person name="Chen K."/>
        </authorList>
    </citation>
    <scope>NUCLEOTIDE SEQUENCE [LARGE SCALE GENOMIC DNA]</scope>
    <source>
        <strain evidence="1">01-14</strain>
        <tissue evidence="1">Leaf</tissue>
    </source>
</reference>
<proteinExistence type="predicted"/>
<keyword evidence="2" id="KW-1185">Reference proteome</keyword>
<sequence>MINTVATINLVEANLVPNLGLQVAKANIVVGLISHHRGVSNGIAVANLSVGTWVHGPTFVVMVISKFDVILGMEFLYNAEVHVLSHLSSIWIEGMKKSCTVECEYLSLIKIESSLQITHNGLDRGS</sequence>
<dbReference type="Proteomes" id="UP001428341">
    <property type="component" value="Unassembled WGS sequence"/>
</dbReference>
<name>A0AAP0MBA7_9ROSI</name>
<dbReference type="EMBL" id="JBCGBO010000005">
    <property type="protein sequence ID" value="KAK9199630.1"/>
    <property type="molecule type" value="Genomic_DNA"/>
</dbReference>
<accession>A0AAP0MBA7</accession>